<accession>A0A174H0K0</accession>
<dbReference type="RefSeq" id="WP_055201447.1">
    <property type="nucleotide sequence ID" value="NZ_BTHH01000008.1"/>
</dbReference>
<name>A0A174H0K0_9FIRM</name>
<dbReference type="Pfam" id="PF09299">
    <property type="entry name" value="Mu-transpos_C"/>
    <property type="match status" value="1"/>
</dbReference>
<feature type="compositionally biased region" description="Basic and acidic residues" evidence="1">
    <location>
        <begin position="580"/>
        <end position="592"/>
    </location>
</feature>
<sequence>MQKNDVYKTEILKKDAEILRVLKIKEGKALVVDCVKSRMPWWISQSDLNDAVEISEDDLLEETGMCLPEDISAAANRVMHKRFHMIAGILPFVDDKKKRSFLIEEAVRMYGVSINTVKNYLISYLVYQNILVLAPKEKTAEKKELTQDEKNMRWALNKYYYTQKKQSISTAYTQMVKEKYCDREGRLQGHYPSIHQFRYFYRKNRKMQTYYMSRNGLKDYQRNYRPLVGDGVQEEYAAVGVGMLDSTICDIYLVDDSGNLVGRPILVACVDAYSSFCYGYSLLWEGGVYSLRNLMLNVVADKKEWCRRFGVLIEKDQWDCDCLPGVMVTDMGTEYMSGNFEQITELGVSVINLPAYRPELKGRVEKFFDLIQSEYKKYLKGKGVIEPDYQERGAHDYRKDACLTMRDFEIIILRCILYYNSQRIVGNFPYTETMMEDGVRPYAASIFAWGRKQPGADLIDVSGEKMVQILLPRTEGRFSRYGLKVNGMRYHAEGYTEEYLKGGVVAVAYNPENVSQVWLLKDGGFYPFELIESRFREKTLEDVEGLKDGCSEMIKDAAADNLQAKIDLAKHIQDISGRAGKSEDTKIKDIRTTRRREQRKRHMDFVKGDVCNE</sequence>
<dbReference type="InterPro" id="IPR001584">
    <property type="entry name" value="Integrase_cat-core"/>
</dbReference>
<dbReference type="AlphaFoldDB" id="A0A174H0K0"/>
<dbReference type="GO" id="GO:0015074">
    <property type="term" value="P:DNA integration"/>
    <property type="evidence" value="ECO:0007669"/>
    <property type="project" value="InterPro"/>
</dbReference>
<dbReference type="Gene3D" id="3.30.420.10">
    <property type="entry name" value="Ribonuclease H-like superfamily/Ribonuclease H"/>
    <property type="match status" value="1"/>
</dbReference>
<protein>
    <submittedName>
        <fullName evidence="3">Transposon Tn7 transposition protein tnsB</fullName>
    </submittedName>
</protein>
<evidence type="ECO:0000256" key="1">
    <source>
        <dbReference type="SAM" id="MobiDB-lite"/>
    </source>
</evidence>
<dbReference type="InterPro" id="IPR036397">
    <property type="entry name" value="RNaseH_sf"/>
</dbReference>
<organism evidence="3 4">
    <name type="scientific">Blautia wexlerae</name>
    <dbReference type="NCBI Taxonomy" id="418240"/>
    <lineage>
        <taxon>Bacteria</taxon>
        <taxon>Bacillati</taxon>
        <taxon>Bacillota</taxon>
        <taxon>Clostridia</taxon>
        <taxon>Lachnospirales</taxon>
        <taxon>Lachnospiraceae</taxon>
        <taxon>Blautia</taxon>
    </lineage>
</organism>
<feature type="domain" description="Integrase catalytic" evidence="2">
    <location>
        <begin position="222"/>
        <end position="449"/>
    </location>
</feature>
<dbReference type="GO" id="GO:0003676">
    <property type="term" value="F:nucleic acid binding"/>
    <property type="evidence" value="ECO:0007669"/>
    <property type="project" value="InterPro"/>
</dbReference>
<dbReference type="Proteomes" id="UP000095431">
    <property type="component" value="Unassembled WGS sequence"/>
</dbReference>
<proteinExistence type="predicted"/>
<evidence type="ECO:0000313" key="4">
    <source>
        <dbReference type="Proteomes" id="UP000095431"/>
    </source>
</evidence>
<dbReference type="SUPFAM" id="SSF53098">
    <property type="entry name" value="Ribonuclease H-like"/>
    <property type="match status" value="1"/>
</dbReference>
<evidence type="ECO:0000259" key="2">
    <source>
        <dbReference type="PROSITE" id="PS50994"/>
    </source>
</evidence>
<dbReference type="PROSITE" id="PS50994">
    <property type="entry name" value="INTEGRASE"/>
    <property type="match status" value="1"/>
</dbReference>
<dbReference type="InterPro" id="IPR012337">
    <property type="entry name" value="RNaseH-like_sf"/>
</dbReference>
<evidence type="ECO:0000313" key="3">
    <source>
        <dbReference type="EMBL" id="CUO68552.1"/>
    </source>
</evidence>
<gene>
    <name evidence="3" type="primary">tnsB</name>
    <name evidence="3" type="ORF">ERS852478_03577</name>
</gene>
<feature type="region of interest" description="Disordered" evidence="1">
    <location>
        <begin position="577"/>
        <end position="599"/>
    </location>
</feature>
<dbReference type="EMBL" id="CYZN01000038">
    <property type="protein sequence ID" value="CUO68552.1"/>
    <property type="molecule type" value="Genomic_DNA"/>
</dbReference>
<dbReference type="InterPro" id="IPR015378">
    <property type="entry name" value="Transposase-like_Mu_C"/>
</dbReference>
<reference evidence="3 4" key="1">
    <citation type="submission" date="2015-09" db="EMBL/GenBank/DDBJ databases">
        <authorList>
            <consortium name="Pathogen Informatics"/>
        </authorList>
    </citation>
    <scope>NUCLEOTIDE SEQUENCE [LARGE SCALE GENOMIC DNA]</scope>
    <source>
        <strain evidence="3 4">2789STDY5834863</strain>
    </source>
</reference>